<evidence type="ECO:0000313" key="4">
    <source>
        <dbReference type="Proteomes" id="UP000637980"/>
    </source>
</evidence>
<gene>
    <name evidence="3" type="ORF">GCM10007094_03020</name>
</gene>
<feature type="transmembrane region" description="Helical" evidence="2">
    <location>
        <begin position="6"/>
        <end position="25"/>
    </location>
</feature>
<evidence type="ECO:0008006" key="5">
    <source>
        <dbReference type="Google" id="ProtNLM"/>
    </source>
</evidence>
<keyword evidence="2" id="KW-0812">Transmembrane</keyword>
<dbReference type="RefSeq" id="WP_189434736.1">
    <property type="nucleotide sequence ID" value="NZ_BMXE01000001.1"/>
</dbReference>
<sequence length="215" mass="23567">MISYLIDGFLLFALLITTWRVVVMYRQLQKLSGYHEDYQRIFDQTSEAMDNVGLSLQEIRVRGEEILTSLGQRIDEARETTVDISGVILQAQTEMKALQEHIEWLSKKSDEVGISLSDAPPRPGGDRGRRSGGALKSGGRSKKKTTTAGLSNAAALLLATGVAKPPVSDSEEGTAVSAIDNQNVRVRKVSFGQSATFRSVNVKDEESPEKENDPQ</sequence>
<evidence type="ECO:0000256" key="1">
    <source>
        <dbReference type="SAM" id="MobiDB-lite"/>
    </source>
</evidence>
<reference evidence="4" key="1">
    <citation type="journal article" date="2019" name="Int. J. Syst. Evol. Microbiol.">
        <title>The Global Catalogue of Microorganisms (GCM) 10K type strain sequencing project: providing services to taxonomists for standard genome sequencing and annotation.</title>
        <authorList>
            <consortium name="The Broad Institute Genomics Platform"/>
            <consortium name="The Broad Institute Genome Sequencing Center for Infectious Disease"/>
            <person name="Wu L."/>
            <person name="Ma J."/>
        </authorList>
    </citation>
    <scope>NUCLEOTIDE SEQUENCE [LARGE SCALE GENOMIC DNA]</scope>
    <source>
        <strain evidence="4">KCTC 12861</strain>
    </source>
</reference>
<evidence type="ECO:0000256" key="2">
    <source>
        <dbReference type="SAM" id="Phobius"/>
    </source>
</evidence>
<dbReference type="Proteomes" id="UP000637980">
    <property type="component" value="Unassembled WGS sequence"/>
</dbReference>
<proteinExistence type="predicted"/>
<feature type="region of interest" description="Disordered" evidence="1">
    <location>
        <begin position="113"/>
        <end position="148"/>
    </location>
</feature>
<name>A0ABQ3DXF3_9HYPH</name>
<keyword evidence="2" id="KW-0472">Membrane</keyword>
<dbReference type="EMBL" id="BMXE01000001">
    <property type="protein sequence ID" value="GHB18645.1"/>
    <property type="molecule type" value="Genomic_DNA"/>
</dbReference>
<keyword evidence="4" id="KW-1185">Reference proteome</keyword>
<accession>A0ABQ3DXF3</accession>
<comment type="caution">
    <text evidence="3">The sequence shown here is derived from an EMBL/GenBank/DDBJ whole genome shotgun (WGS) entry which is preliminary data.</text>
</comment>
<keyword evidence="2" id="KW-1133">Transmembrane helix</keyword>
<protein>
    <recommendedName>
        <fullName evidence="5">DUF948 domain-containing protein</fullName>
    </recommendedName>
</protein>
<evidence type="ECO:0000313" key="3">
    <source>
        <dbReference type="EMBL" id="GHB18645.1"/>
    </source>
</evidence>
<organism evidence="3 4">
    <name type="scientific">Pseudovibrio japonicus</name>
    <dbReference type="NCBI Taxonomy" id="366534"/>
    <lineage>
        <taxon>Bacteria</taxon>
        <taxon>Pseudomonadati</taxon>
        <taxon>Pseudomonadota</taxon>
        <taxon>Alphaproteobacteria</taxon>
        <taxon>Hyphomicrobiales</taxon>
        <taxon>Stappiaceae</taxon>
        <taxon>Pseudovibrio</taxon>
    </lineage>
</organism>